<feature type="compositionally biased region" description="Polar residues" evidence="1">
    <location>
        <begin position="111"/>
        <end position="125"/>
    </location>
</feature>
<keyword evidence="3" id="KW-1185">Reference proteome</keyword>
<accession>A0AAN8NNR8</accession>
<protein>
    <submittedName>
        <fullName evidence="2">Uncharacterized protein</fullName>
    </submittedName>
</protein>
<dbReference type="EMBL" id="JAVHNR010000009">
    <property type="protein sequence ID" value="KAK6333521.1"/>
    <property type="molecule type" value="Genomic_DNA"/>
</dbReference>
<feature type="region of interest" description="Disordered" evidence="1">
    <location>
        <begin position="107"/>
        <end position="126"/>
    </location>
</feature>
<evidence type="ECO:0000313" key="2">
    <source>
        <dbReference type="EMBL" id="KAK6333521.1"/>
    </source>
</evidence>
<evidence type="ECO:0000256" key="1">
    <source>
        <dbReference type="SAM" id="MobiDB-lite"/>
    </source>
</evidence>
<evidence type="ECO:0000313" key="3">
    <source>
        <dbReference type="Proteomes" id="UP001313282"/>
    </source>
</evidence>
<comment type="caution">
    <text evidence="2">The sequence shown here is derived from an EMBL/GenBank/DDBJ whole genome shotgun (WGS) entry which is preliminary data.</text>
</comment>
<dbReference type="AlphaFoldDB" id="A0AAN8NNR8"/>
<reference evidence="2 3" key="1">
    <citation type="submission" date="2019-10" db="EMBL/GenBank/DDBJ databases">
        <authorList>
            <person name="Palmer J.M."/>
        </authorList>
    </citation>
    <scope>NUCLEOTIDE SEQUENCE [LARGE SCALE GENOMIC DNA]</scope>
    <source>
        <strain evidence="2 3">TWF718</strain>
    </source>
</reference>
<proteinExistence type="predicted"/>
<dbReference type="Proteomes" id="UP001313282">
    <property type="component" value="Unassembled WGS sequence"/>
</dbReference>
<organism evidence="2 3">
    <name type="scientific">Orbilia javanica</name>
    <dbReference type="NCBI Taxonomy" id="47235"/>
    <lineage>
        <taxon>Eukaryota</taxon>
        <taxon>Fungi</taxon>
        <taxon>Dikarya</taxon>
        <taxon>Ascomycota</taxon>
        <taxon>Pezizomycotina</taxon>
        <taxon>Orbiliomycetes</taxon>
        <taxon>Orbiliales</taxon>
        <taxon>Orbiliaceae</taxon>
        <taxon>Orbilia</taxon>
    </lineage>
</organism>
<name>A0AAN8NNR8_9PEZI</name>
<gene>
    <name evidence="2" type="ORF">TWF718_011329</name>
</gene>
<sequence>MMQGSAVSKLVEESIRCADMMFSNDMVMESLECVAFLRHKMQRMGPQSMVTRCHGQLPKRLCILTSVGGRQLHCRGSISQARSGGIAHAHRVAKAHTPSAVTFRFQGPRPDSTTAAQRQSPQASRGLNPLDFNILHATKSNREGFVDSNPGILHFRSDLSPSRQLSTLSLWVGYICTLTVGSTDSFEKQPQLDFLYIITLSRLATGMVVIAVDPHSKVESQSQ</sequence>